<dbReference type="Gene3D" id="3.90.1320.10">
    <property type="entry name" value="Outer-capsid protein sigma 3, large lobe"/>
    <property type="match status" value="1"/>
</dbReference>
<dbReference type="PROSITE" id="PS52045">
    <property type="entry name" value="NEPROSIN_PEP_CD"/>
    <property type="match status" value="1"/>
</dbReference>
<keyword evidence="4" id="KW-1185">Reference proteome</keyword>
<keyword evidence="1" id="KW-0732">Signal</keyword>
<evidence type="ECO:0000259" key="2">
    <source>
        <dbReference type="PROSITE" id="PS52045"/>
    </source>
</evidence>
<evidence type="ECO:0000256" key="1">
    <source>
        <dbReference type="SAM" id="SignalP"/>
    </source>
</evidence>
<comment type="caution">
    <text evidence="3">The sequence shown here is derived from an EMBL/GenBank/DDBJ whole genome shotgun (WGS) entry which is preliminary data.</text>
</comment>
<feature type="signal peptide" evidence="1">
    <location>
        <begin position="1"/>
        <end position="22"/>
    </location>
</feature>
<dbReference type="Pfam" id="PF03080">
    <property type="entry name" value="Neprosin"/>
    <property type="match status" value="1"/>
</dbReference>
<dbReference type="Pfam" id="PF14365">
    <property type="entry name" value="Neprosin_AP"/>
    <property type="match status" value="1"/>
</dbReference>
<dbReference type="Gramene" id="TVU04395">
    <property type="protein sequence ID" value="TVU04395"/>
    <property type="gene ID" value="EJB05_50024"/>
</dbReference>
<feature type="non-terminal residue" evidence="3">
    <location>
        <position position="1"/>
    </location>
</feature>
<evidence type="ECO:0000313" key="3">
    <source>
        <dbReference type="EMBL" id="TVU04395.1"/>
    </source>
</evidence>
<dbReference type="Proteomes" id="UP000324897">
    <property type="component" value="Unassembled WGS sequence"/>
</dbReference>
<organism evidence="3 4">
    <name type="scientific">Eragrostis curvula</name>
    <name type="common">weeping love grass</name>
    <dbReference type="NCBI Taxonomy" id="38414"/>
    <lineage>
        <taxon>Eukaryota</taxon>
        <taxon>Viridiplantae</taxon>
        <taxon>Streptophyta</taxon>
        <taxon>Embryophyta</taxon>
        <taxon>Tracheophyta</taxon>
        <taxon>Spermatophyta</taxon>
        <taxon>Magnoliopsida</taxon>
        <taxon>Liliopsida</taxon>
        <taxon>Poales</taxon>
        <taxon>Poaceae</taxon>
        <taxon>PACMAD clade</taxon>
        <taxon>Chloridoideae</taxon>
        <taxon>Eragrostideae</taxon>
        <taxon>Eragrostidinae</taxon>
        <taxon>Eragrostis</taxon>
    </lineage>
</organism>
<dbReference type="InterPro" id="IPR025521">
    <property type="entry name" value="Neprosin_propep"/>
</dbReference>
<name>A0A5J9SZE9_9POAL</name>
<dbReference type="PANTHER" id="PTHR31589">
    <property type="entry name" value="PROTEIN, PUTATIVE (DUF239)-RELATED-RELATED"/>
    <property type="match status" value="1"/>
</dbReference>
<feature type="domain" description="Neprosin PEP catalytic" evidence="2">
    <location>
        <begin position="153"/>
        <end position="406"/>
    </location>
</feature>
<evidence type="ECO:0000313" key="4">
    <source>
        <dbReference type="Proteomes" id="UP000324897"/>
    </source>
</evidence>
<dbReference type="InterPro" id="IPR004314">
    <property type="entry name" value="Neprosin"/>
</dbReference>
<gene>
    <name evidence="3" type="ORF">EJB05_50024</name>
</gene>
<protein>
    <recommendedName>
        <fullName evidence="2">Neprosin PEP catalytic domain-containing protein</fullName>
    </recommendedName>
</protein>
<dbReference type="OrthoDB" id="635613at2759"/>
<reference evidence="3 4" key="1">
    <citation type="journal article" date="2019" name="Sci. Rep.">
        <title>A high-quality genome of Eragrostis curvula grass provides insights into Poaceae evolution and supports new strategies to enhance forage quality.</title>
        <authorList>
            <person name="Carballo J."/>
            <person name="Santos B.A.C.M."/>
            <person name="Zappacosta D."/>
            <person name="Garbus I."/>
            <person name="Selva J.P."/>
            <person name="Gallo C.A."/>
            <person name="Diaz A."/>
            <person name="Albertini E."/>
            <person name="Caccamo M."/>
            <person name="Echenique V."/>
        </authorList>
    </citation>
    <scope>NUCLEOTIDE SEQUENCE [LARGE SCALE GENOMIC DNA]</scope>
    <source>
        <strain evidence="4">cv. Victoria</strain>
        <tissue evidence="3">Leaf</tissue>
    </source>
</reference>
<dbReference type="EMBL" id="RWGY01000061">
    <property type="protein sequence ID" value="TVU04395.1"/>
    <property type="molecule type" value="Genomic_DNA"/>
</dbReference>
<accession>A0A5J9SZE9</accession>
<proteinExistence type="predicted"/>
<dbReference type="PANTHER" id="PTHR31589:SF231">
    <property type="entry name" value="OS01G0973100 PROTEIN"/>
    <property type="match status" value="1"/>
</dbReference>
<dbReference type="AlphaFoldDB" id="A0A5J9SZE9"/>
<sequence length="406" mass="45066">MAATWACLGALVVALAFPFLQGAVVGIAKEQRQVQSLLRRLNKHPVTSIQSPDGDIIDCVHISKQPAFDHPFLKNHTMQIRPSYHPGRLSDDSNIAPSPISQMWHQNGKCPENTIPIRRTKEEDILRASSVSRYGKKNPKSIPKPIPVHDPEASVLSGHQHAVASSCQDKHYGTKININLWHPSIETAQDFSLAQLWIMAGSYGGNDLNTIEAGWQVYPGMYGDENTRFFIYWTRDAYQTTGCYNLACSGFIQTNNQIAMGASISPYSSYGGSQYEFSILVWKDPQSGNWWLQLENYQLGYWPSSFFSHLADSASCVMWGGEVFSSSDGQSSTQMGSGHFPGEWFGKASYIRNIQVVDSSNYLRPPSGLGLIAQWPKCYNVQSGTDDNSWGTYIFYGGPGRNPSCP</sequence>
<dbReference type="InterPro" id="IPR053168">
    <property type="entry name" value="Glutamic_endopeptidase"/>
</dbReference>
<feature type="chain" id="PRO_5023824190" description="Neprosin PEP catalytic domain-containing protein" evidence="1">
    <location>
        <begin position="23"/>
        <end position="406"/>
    </location>
</feature>